<dbReference type="AlphaFoldDB" id="Q01PF6"/>
<feature type="chain" id="PRO_5004162456" description="Ice-binding protein C-terminal domain-containing protein" evidence="1">
    <location>
        <begin position="32"/>
        <end position="473"/>
    </location>
</feature>
<dbReference type="NCBIfam" id="TIGR02595">
    <property type="entry name" value="PEP_CTERM"/>
    <property type="match status" value="1"/>
</dbReference>
<evidence type="ECO:0000313" key="3">
    <source>
        <dbReference type="EMBL" id="ABJ88464.1"/>
    </source>
</evidence>
<reference evidence="3" key="1">
    <citation type="submission" date="2006-10" db="EMBL/GenBank/DDBJ databases">
        <title>Complete sequence of Solibacter usitatus Ellin6076.</title>
        <authorList>
            <consortium name="US DOE Joint Genome Institute"/>
            <person name="Copeland A."/>
            <person name="Lucas S."/>
            <person name="Lapidus A."/>
            <person name="Barry K."/>
            <person name="Detter J.C."/>
            <person name="Glavina del Rio T."/>
            <person name="Hammon N."/>
            <person name="Israni S."/>
            <person name="Dalin E."/>
            <person name="Tice H."/>
            <person name="Pitluck S."/>
            <person name="Thompson L.S."/>
            <person name="Brettin T."/>
            <person name="Bruce D."/>
            <person name="Han C."/>
            <person name="Tapia R."/>
            <person name="Gilna P."/>
            <person name="Schmutz J."/>
            <person name="Larimer F."/>
            <person name="Land M."/>
            <person name="Hauser L."/>
            <person name="Kyrpides N."/>
            <person name="Mikhailova N."/>
            <person name="Janssen P.H."/>
            <person name="Kuske C.R."/>
            <person name="Richardson P."/>
        </authorList>
    </citation>
    <scope>NUCLEOTIDE SEQUENCE</scope>
    <source>
        <strain evidence="3">Ellin6076</strain>
    </source>
</reference>
<gene>
    <name evidence="3" type="ordered locus">Acid_7556</name>
</gene>
<keyword evidence="1" id="KW-0732">Signal</keyword>
<name>Q01PF6_SOLUE</name>
<feature type="domain" description="Ice-binding protein C-terminal" evidence="2">
    <location>
        <begin position="229"/>
        <end position="252"/>
    </location>
</feature>
<feature type="domain" description="Ice-binding protein C-terminal" evidence="2">
    <location>
        <begin position="448"/>
        <end position="473"/>
    </location>
</feature>
<dbReference type="EMBL" id="CP000473">
    <property type="protein sequence ID" value="ABJ88464.1"/>
    <property type="molecule type" value="Genomic_DNA"/>
</dbReference>
<feature type="signal peptide" evidence="1">
    <location>
        <begin position="1"/>
        <end position="31"/>
    </location>
</feature>
<sequence precursor="true">MFYLRRIGLNLQNMRFFWCLLFGLSTFPASAGLIAVYPDTPRLGDTPGSVTGNTTESAPGFAGSSWQATGVKSNFYITPQDLFGHDVLVKDVASMSYWSNQFNSLGNSNWSLYIYTVNSGAGDASGWFRSRLFAVPGAGAPGWDQWTTSDLGFVDTVRGGGTATSDLLWSSITTGGVTLMNGSSWDYSNEKIKYFSVQTDSGATTFTGLVDGLTVNLQDGETAGVNFEAPEPGTWSLIAIGLVMAGLVRRGRSLGLFLLTAAAASAGTVAIDGVFNPAEWGAPVAHLTPYVDGIGLPQQSVDLYWWTDAQRVYGAVVGDAALPYAFPTANVYVYSSGTSLRPDGTAGTYGDGDDVIIESGDKWHFSLNGPIVWAGPDHLLPMAIAGTIHSGSDGLVSLAFDTSTLVTEFSIDRSLLGDYDKYRFGGQLYAYEFNTGSGDRQPGVLADSTPEPSAMVLMGIGVGLIAMARRYRR</sequence>
<dbReference type="Pfam" id="PF07589">
    <property type="entry name" value="PEP-CTERM"/>
    <property type="match status" value="2"/>
</dbReference>
<dbReference type="HOGENOM" id="CLU_577328_0_0_0"/>
<dbReference type="InParanoid" id="Q01PF6"/>
<dbReference type="InterPro" id="IPR013424">
    <property type="entry name" value="Ice-binding_C"/>
</dbReference>
<protein>
    <recommendedName>
        <fullName evidence="2">Ice-binding protein C-terminal domain-containing protein</fullName>
    </recommendedName>
</protein>
<organism evidence="3">
    <name type="scientific">Solibacter usitatus (strain Ellin6076)</name>
    <dbReference type="NCBI Taxonomy" id="234267"/>
    <lineage>
        <taxon>Bacteria</taxon>
        <taxon>Pseudomonadati</taxon>
        <taxon>Acidobacteriota</taxon>
        <taxon>Terriglobia</taxon>
        <taxon>Bryobacterales</taxon>
        <taxon>Solibacteraceae</taxon>
        <taxon>Candidatus Solibacter</taxon>
    </lineage>
</organism>
<evidence type="ECO:0000259" key="2">
    <source>
        <dbReference type="Pfam" id="PF07589"/>
    </source>
</evidence>
<proteinExistence type="predicted"/>
<evidence type="ECO:0000256" key="1">
    <source>
        <dbReference type="SAM" id="SignalP"/>
    </source>
</evidence>
<accession>Q01PF6</accession>
<dbReference type="KEGG" id="sus:Acid_7556"/>